<feature type="transmembrane region" description="Helical" evidence="1">
    <location>
        <begin position="399"/>
        <end position="421"/>
    </location>
</feature>
<dbReference type="Proteomes" id="UP001280121">
    <property type="component" value="Unassembled WGS sequence"/>
</dbReference>
<dbReference type="EMBL" id="JANJYI010000005">
    <property type="protein sequence ID" value="KAK2650719.1"/>
    <property type="molecule type" value="Genomic_DNA"/>
</dbReference>
<protein>
    <submittedName>
        <fullName evidence="2">Uncharacterized protein</fullName>
    </submittedName>
</protein>
<keyword evidence="3" id="KW-1185">Reference proteome</keyword>
<comment type="caution">
    <text evidence="2">The sequence shown here is derived from an EMBL/GenBank/DDBJ whole genome shotgun (WGS) entry which is preliminary data.</text>
</comment>
<sequence length="427" mass="49754">MGENEHQSREWSIDIDQENNLEEVLEPALDCCIYRVPLYLRKINEEAYTPKLISIGPLHCGRKELMGMENQKKRYWSKFGERVNAQKLEEFKTYMESQEQSIRGNYSVTSKLRNSKYVAMILYDAVFIIELFLRNFYRTNDFLLKSPMANSIIEDLLLLENQVPYFVLNDLYMKAFPSSEGDPSFFDLSLSFFSGMSIFNNVSFSAGEPQVNHFTDFLRGALIMEVQSTVQSNGRKIYDLPTATKLNESGLKFKGLEGKCLLDISLEKRKRGKWLPWFEVNELQIPRIQIYDDTESMFRNLMALEMFHYPTQTHICNYVFLLDYLIDTSKDVDLLVEKEIIVNYMGDNEAIAKLFNTLCQHIILSNSCYYDISEQIKAHYKYPWNHLKATFKSVYFSNLWTGTATVAATFLLILTVIQTVCSIKQIF</sequence>
<evidence type="ECO:0000256" key="1">
    <source>
        <dbReference type="SAM" id="Phobius"/>
    </source>
</evidence>
<reference evidence="2" key="1">
    <citation type="journal article" date="2023" name="Plant J.">
        <title>Genome sequences and population genomics provide insights into the demographic history, inbreeding, and mutation load of two 'living fossil' tree species of Dipteronia.</title>
        <authorList>
            <person name="Feng Y."/>
            <person name="Comes H.P."/>
            <person name="Chen J."/>
            <person name="Zhu S."/>
            <person name="Lu R."/>
            <person name="Zhang X."/>
            <person name="Li P."/>
            <person name="Qiu J."/>
            <person name="Olsen K.M."/>
            <person name="Qiu Y."/>
        </authorList>
    </citation>
    <scope>NUCLEOTIDE SEQUENCE</scope>
    <source>
        <strain evidence="2">KIB01</strain>
    </source>
</reference>
<keyword evidence="1" id="KW-0812">Transmembrane</keyword>
<organism evidence="2 3">
    <name type="scientific">Dipteronia dyeriana</name>
    <dbReference type="NCBI Taxonomy" id="168575"/>
    <lineage>
        <taxon>Eukaryota</taxon>
        <taxon>Viridiplantae</taxon>
        <taxon>Streptophyta</taxon>
        <taxon>Embryophyta</taxon>
        <taxon>Tracheophyta</taxon>
        <taxon>Spermatophyta</taxon>
        <taxon>Magnoliopsida</taxon>
        <taxon>eudicotyledons</taxon>
        <taxon>Gunneridae</taxon>
        <taxon>Pentapetalae</taxon>
        <taxon>rosids</taxon>
        <taxon>malvids</taxon>
        <taxon>Sapindales</taxon>
        <taxon>Sapindaceae</taxon>
        <taxon>Hippocastanoideae</taxon>
        <taxon>Acereae</taxon>
        <taxon>Dipteronia</taxon>
    </lineage>
</organism>
<name>A0AAD9UAY8_9ROSI</name>
<gene>
    <name evidence="2" type="ORF">Ddye_018208</name>
</gene>
<dbReference type="AlphaFoldDB" id="A0AAD9UAY8"/>
<dbReference type="PANTHER" id="PTHR31170">
    <property type="entry name" value="BNAC04G53230D PROTEIN"/>
    <property type="match status" value="1"/>
</dbReference>
<accession>A0AAD9UAY8</accession>
<dbReference type="InterPro" id="IPR004158">
    <property type="entry name" value="DUF247_pln"/>
</dbReference>
<keyword evidence="1" id="KW-1133">Transmembrane helix</keyword>
<keyword evidence="1" id="KW-0472">Membrane</keyword>
<proteinExistence type="predicted"/>
<dbReference type="Pfam" id="PF03140">
    <property type="entry name" value="DUF247"/>
    <property type="match status" value="1"/>
</dbReference>
<dbReference type="PANTHER" id="PTHR31170:SF9">
    <property type="entry name" value="PROTEIN, PUTATIVE (DUF247)-RELATED"/>
    <property type="match status" value="1"/>
</dbReference>
<evidence type="ECO:0000313" key="3">
    <source>
        <dbReference type="Proteomes" id="UP001280121"/>
    </source>
</evidence>
<evidence type="ECO:0000313" key="2">
    <source>
        <dbReference type="EMBL" id="KAK2650719.1"/>
    </source>
</evidence>